<evidence type="ECO:0000313" key="2">
    <source>
        <dbReference type="EMBL" id="KXZ21627.1"/>
    </source>
</evidence>
<dbReference type="EMBL" id="LSBA01000006">
    <property type="protein sequence ID" value="KXZ21627.1"/>
    <property type="molecule type" value="Genomic_DNA"/>
</dbReference>
<dbReference type="InterPro" id="IPR020252">
    <property type="entry name" value="DUF5446"/>
</dbReference>
<dbReference type="Proteomes" id="UP000075430">
    <property type="component" value="Unassembled WGS sequence"/>
</dbReference>
<accession>A0A150F946</accession>
<comment type="caution">
    <text evidence="2">The sequence shown here is derived from an EMBL/GenBank/DDBJ whole genome shotgun (WGS) entry which is preliminary data.</text>
</comment>
<reference evidence="3" key="1">
    <citation type="submission" date="2016-02" db="EMBL/GenBank/DDBJ databases">
        <authorList>
            <person name="Dunlap C."/>
        </authorList>
    </citation>
    <scope>NUCLEOTIDE SEQUENCE [LARGE SCALE GENOMIC DNA]</scope>
    <source>
        <strain evidence="3">NRRL B-41092</strain>
    </source>
</reference>
<keyword evidence="1" id="KW-0175">Coiled coil</keyword>
<dbReference type="AlphaFoldDB" id="A0A150F946"/>
<feature type="coiled-coil region" evidence="1">
    <location>
        <begin position="7"/>
        <end position="45"/>
    </location>
</feature>
<dbReference type="OrthoDB" id="2900823at2"/>
<dbReference type="Pfam" id="PF17522">
    <property type="entry name" value="DUF5446"/>
    <property type="match status" value="1"/>
</dbReference>
<organism evidence="2 3">
    <name type="scientific">Bacillus nakamurai</name>
    <dbReference type="NCBI Taxonomy" id="1793963"/>
    <lineage>
        <taxon>Bacteria</taxon>
        <taxon>Bacillati</taxon>
        <taxon>Bacillota</taxon>
        <taxon>Bacilli</taxon>
        <taxon>Bacillales</taxon>
        <taxon>Bacillaceae</taxon>
        <taxon>Bacillus</taxon>
    </lineage>
</organism>
<sequence length="81" mass="9377">MSVYTSKADILRLLSDIEDQLSDAEETLEQSMTLYKTEAEETEDDRLAALEDEVRELYICIDDLFLTDQRKAVLPKAYRIS</sequence>
<keyword evidence="3" id="KW-1185">Reference proteome</keyword>
<evidence type="ECO:0000313" key="3">
    <source>
        <dbReference type="Proteomes" id="UP000075430"/>
    </source>
</evidence>
<gene>
    <name evidence="2" type="ORF">AXI58_11755</name>
</gene>
<dbReference type="STRING" id="1793963.AXI58_11755"/>
<dbReference type="RefSeq" id="WP_061520992.1">
    <property type="nucleotide sequence ID" value="NZ_JAJJBV010000002.1"/>
</dbReference>
<evidence type="ECO:0000256" key="1">
    <source>
        <dbReference type="SAM" id="Coils"/>
    </source>
</evidence>
<protein>
    <submittedName>
        <fullName evidence="2">Uncharacterized protein</fullName>
    </submittedName>
</protein>
<name>A0A150F946_9BACI</name>
<proteinExistence type="predicted"/>